<dbReference type="InterPro" id="IPR016181">
    <property type="entry name" value="Acyl_CoA_acyltransferase"/>
</dbReference>
<dbReference type="AlphaFoldDB" id="A0A6J4K2X7"/>
<dbReference type="Pfam" id="PF00583">
    <property type="entry name" value="Acetyltransf_1"/>
    <property type="match status" value="1"/>
</dbReference>
<evidence type="ECO:0000259" key="1">
    <source>
        <dbReference type="PROSITE" id="PS51186"/>
    </source>
</evidence>
<dbReference type="SUPFAM" id="SSF55729">
    <property type="entry name" value="Acyl-CoA N-acyltransferases (Nat)"/>
    <property type="match status" value="1"/>
</dbReference>
<name>A0A6J4K2X7_9ACTN</name>
<dbReference type="PROSITE" id="PS51186">
    <property type="entry name" value="GNAT"/>
    <property type="match status" value="1"/>
</dbReference>
<feature type="domain" description="N-acetyltransferase" evidence="1">
    <location>
        <begin position="1"/>
        <end position="94"/>
    </location>
</feature>
<protein>
    <recommendedName>
        <fullName evidence="1">N-acetyltransferase domain-containing protein</fullName>
    </recommendedName>
</protein>
<dbReference type="Gene3D" id="3.40.630.30">
    <property type="match status" value="1"/>
</dbReference>
<gene>
    <name evidence="2" type="ORF">AVDCRST_MAG41-4705</name>
</gene>
<evidence type="ECO:0000313" key="2">
    <source>
        <dbReference type="EMBL" id="CAA9294328.1"/>
    </source>
</evidence>
<reference evidence="2" key="1">
    <citation type="submission" date="2020-02" db="EMBL/GenBank/DDBJ databases">
        <authorList>
            <person name="Meier V. D."/>
        </authorList>
    </citation>
    <scope>NUCLEOTIDE SEQUENCE</scope>
    <source>
        <strain evidence="2">AVDCRST_MAG41</strain>
    </source>
</reference>
<accession>A0A6J4K2X7</accession>
<organism evidence="2">
    <name type="scientific">uncultured Mycobacteriales bacterium</name>
    <dbReference type="NCBI Taxonomy" id="581187"/>
    <lineage>
        <taxon>Bacteria</taxon>
        <taxon>Bacillati</taxon>
        <taxon>Actinomycetota</taxon>
        <taxon>Actinomycetes</taxon>
        <taxon>Mycobacteriales</taxon>
        <taxon>environmental samples</taxon>
    </lineage>
</organism>
<dbReference type="EMBL" id="CADCTP010000460">
    <property type="protein sequence ID" value="CAA9294328.1"/>
    <property type="molecule type" value="Genomic_DNA"/>
</dbReference>
<dbReference type="GO" id="GO:0016747">
    <property type="term" value="F:acyltransferase activity, transferring groups other than amino-acyl groups"/>
    <property type="evidence" value="ECO:0007669"/>
    <property type="project" value="InterPro"/>
</dbReference>
<dbReference type="InterPro" id="IPR000182">
    <property type="entry name" value="GNAT_dom"/>
</dbReference>
<proteinExistence type="predicted"/>
<sequence>MRRAERYRVDVRAWEVPGALLILGRGLAGRWEVAVEVEPSHRDLGIGRALVAAAPALVPPGETLWAQVSPANVASLRAFLAAGYRPVAAEILLV</sequence>